<sequence>MAKCCFLIPVIEAFFTFWIIMAGDRFVHNLHPKKDINKNRRNK</sequence>
<evidence type="ECO:0000256" key="1">
    <source>
        <dbReference type="SAM" id="Phobius"/>
    </source>
</evidence>
<keyword evidence="1" id="KW-0812">Transmembrane</keyword>
<dbReference type="Proteomes" id="UP000000719">
    <property type="component" value="Chromosome"/>
</dbReference>
<dbReference type="STRING" id="373903.Hore_20980"/>
<keyword evidence="3" id="KW-1185">Reference proteome</keyword>
<organism evidence="2 3">
    <name type="scientific">Halothermothrix orenii (strain H 168 / OCM 544 / DSM 9562)</name>
    <dbReference type="NCBI Taxonomy" id="373903"/>
    <lineage>
        <taxon>Bacteria</taxon>
        <taxon>Bacillati</taxon>
        <taxon>Bacillota</taxon>
        <taxon>Clostridia</taxon>
        <taxon>Halanaerobiales</taxon>
        <taxon>Halothermotrichaceae</taxon>
        <taxon>Halothermothrix</taxon>
    </lineage>
</organism>
<gene>
    <name evidence="2" type="ordered locus">Hore_20980</name>
</gene>
<dbReference type="HOGENOM" id="CLU_3234360_0_0_9"/>
<evidence type="ECO:0000313" key="2">
    <source>
        <dbReference type="EMBL" id="ACL70843.1"/>
    </source>
</evidence>
<evidence type="ECO:0000313" key="3">
    <source>
        <dbReference type="Proteomes" id="UP000000719"/>
    </source>
</evidence>
<keyword evidence="1" id="KW-0472">Membrane</keyword>
<name>B8CZZ1_HALOH</name>
<protein>
    <submittedName>
        <fullName evidence="2">Uncharacterized protein</fullName>
    </submittedName>
</protein>
<feature type="transmembrane region" description="Helical" evidence="1">
    <location>
        <begin position="6"/>
        <end position="27"/>
    </location>
</feature>
<proteinExistence type="predicted"/>
<dbReference type="EMBL" id="CP001098">
    <property type="protein sequence ID" value="ACL70843.1"/>
    <property type="molecule type" value="Genomic_DNA"/>
</dbReference>
<dbReference type="AlphaFoldDB" id="B8CZZ1"/>
<accession>B8CZZ1</accession>
<reference evidence="2 3" key="1">
    <citation type="journal article" date="2009" name="PLoS ONE">
        <title>Genome analysis of the anaerobic thermohalophilic bacterium Halothermothrix orenii.</title>
        <authorList>
            <person name="Mavromatis K."/>
            <person name="Ivanova N."/>
            <person name="Anderson I."/>
            <person name="Lykidis A."/>
            <person name="Hooper S.D."/>
            <person name="Sun H."/>
            <person name="Kunin V."/>
            <person name="Lapidus A."/>
            <person name="Hugenholtz P."/>
            <person name="Patel B."/>
            <person name="Kyrpides N.C."/>
        </authorList>
    </citation>
    <scope>NUCLEOTIDE SEQUENCE [LARGE SCALE GENOMIC DNA]</scope>
    <source>
        <strain evidence="3">H 168 / OCM 544 / DSM 9562</strain>
    </source>
</reference>
<keyword evidence="1" id="KW-1133">Transmembrane helix</keyword>
<dbReference type="KEGG" id="hor:Hore_20980"/>